<sequence length="43" mass="5060">MKELTFQELEELVFQTEQELEKESGELTDSLKLFADPPRFAEL</sequence>
<keyword evidence="2" id="KW-1185">Reference proteome</keyword>
<gene>
    <name evidence="1" type="ORF">ACFSCZ_17975</name>
</gene>
<protein>
    <submittedName>
        <fullName evidence="1">Uncharacterized protein</fullName>
    </submittedName>
</protein>
<accession>A0ABW4KMX9</accession>
<dbReference type="Proteomes" id="UP001597301">
    <property type="component" value="Unassembled WGS sequence"/>
</dbReference>
<comment type="caution">
    <text evidence="1">The sequence shown here is derived from an EMBL/GenBank/DDBJ whole genome shotgun (WGS) entry which is preliminary data.</text>
</comment>
<evidence type="ECO:0000313" key="1">
    <source>
        <dbReference type="EMBL" id="MFD1708564.1"/>
    </source>
</evidence>
<dbReference type="EMBL" id="JBHUEO010000113">
    <property type="protein sequence ID" value="MFD1708564.1"/>
    <property type="molecule type" value="Genomic_DNA"/>
</dbReference>
<name>A0ABW4KMX9_9BACI</name>
<organism evidence="1 2">
    <name type="scientific">Siminovitchia sediminis</name>
    <dbReference type="NCBI Taxonomy" id="1274353"/>
    <lineage>
        <taxon>Bacteria</taxon>
        <taxon>Bacillati</taxon>
        <taxon>Bacillota</taxon>
        <taxon>Bacilli</taxon>
        <taxon>Bacillales</taxon>
        <taxon>Bacillaceae</taxon>
        <taxon>Siminovitchia</taxon>
    </lineage>
</organism>
<evidence type="ECO:0000313" key="2">
    <source>
        <dbReference type="Proteomes" id="UP001597301"/>
    </source>
</evidence>
<dbReference type="RefSeq" id="WP_380775938.1">
    <property type="nucleotide sequence ID" value="NZ_JBHUEO010000113.1"/>
</dbReference>
<proteinExistence type="predicted"/>
<reference evidence="2" key="1">
    <citation type="journal article" date="2019" name="Int. J. Syst. Evol. Microbiol.">
        <title>The Global Catalogue of Microorganisms (GCM) 10K type strain sequencing project: providing services to taxonomists for standard genome sequencing and annotation.</title>
        <authorList>
            <consortium name="The Broad Institute Genomics Platform"/>
            <consortium name="The Broad Institute Genome Sequencing Center for Infectious Disease"/>
            <person name="Wu L."/>
            <person name="Ma J."/>
        </authorList>
    </citation>
    <scope>NUCLEOTIDE SEQUENCE [LARGE SCALE GENOMIC DNA]</scope>
    <source>
        <strain evidence="2">CGMCC 1.12295</strain>
    </source>
</reference>